<dbReference type="Pfam" id="PF06439">
    <property type="entry name" value="3keto-disac_hyd"/>
    <property type="match status" value="2"/>
</dbReference>
<evidence type="ECO:0000313" key="3">
    <source>
        <dbReference type="Proteomes" id="UP000199595"/>
    </source>
</evidence>
<feature type="domain" description="3-keto-alpha-glucoside-1,2-lyase/3-keto-2-hydroxy-glucal hydratase" evidence="1">
    <location>
        <begin position="284"/>
        <end position="470"/>
    </location>
</feature>
<evidence type="ECO:0000313" key="2">
    <source>
        <dbReference type="EMBL" id="SDX88676.1"/>
    </source>
</evidence>
<gene>
    <name evidence="2" type="ORF">SAMN05444411_1115</name>
</gene>
<dbReference type="Proteomes" id="UP000199595">
    <property type="component" value="Unassembled WGS sequence"/>
</dbReference>
<dbReference type="STRING" id="762486.SAMN05444411_1115"/>
<evidence type="ECO:0000259" key="1">
    <source>
        <dbReference type="Pfam" id="PF06439"/>
    </source>
</evidence>
<dbReference type="EMBL" id="FNNJ01000011">
    <property type="protein sequence ID" value="SDX88676.1"/>
    <property type="molecule type" value="Genomic_DNA"/>
</dbReference>
<name>A0A1H3FCH3_9FLAO</name>
<dbReference type="RefSeq" id="WP_090125513.1">
    <property type="nucleotide sequence ID" value="NZ_FNNJ01000011.1"/>
</dbReference>
<organism evidence="2 3">
    <name type="scientific">Lutibacter oricola</name>
    <dbReference type="NCBI Taxonomy" id="762486"/>
    <lineage>
        <taxon>Bacteria</taxon>
        <taxon>Pseudomonadati</taxon>
        <taxon>Bacteroidota</taxon>
        <taxon>Flavobacteriia</taxon>
        <taxon>Flavobacteriales</taxon>
        <taxon>Flavobacteriaceae</taxon>
        <taxon>Lutibacter</taxon>
    </lineage>
</organism>
<dbReference type="Gene3D" id="2.60.120.560">
    <property type="entry name" value="Exo-inulinase, domain 1"/>
    <property type="match status" value="2"/>
</dbReference>
<dbReference type="GO" id="GO:0016787">
    <property type="term" value="F:hydrolase activity"/>
    <property type="evidence" value="ECO:0007669"/>
    <property type="project" value="InterPro"/>
</dbReference>
<dbReference type="InterPro" id="IPR010496">
    <property type="entry name" value="AL/BT2_dom"/>
</dbReference>
<protein>
    <recommendedName>
        <fullName evidence="1">3-keto-alpha-glucoside-1,2-lyase/3-keto-2-hydroxy-glucal hydratase domain-containing protein</fullName>
    </recommendedName>
</protein>
<dbReference type="AlphaFoldDB" id="A0A1H3FCH3"/>
<feature type="domain" description="3-keto-alpha-glucoside-1,2-lyase/3-keto-2-hydroxy-glucal hydratase" evidence="1">
    <location>
        <begin position="61"/>
        <end position="247"/>
    </location>
</feature>
<keyword evidence="3" id="KW-1185">Reference proteome</keyword>
<reference evidence="2 3" key="1">
    <citation type="submission" date="2016-10" db="EMBL/GenBank/DDBJ databases">
        <authorList>
            <person name="de Groot N.N."/>
        </authorList>
    </citation>
    <scope>NUCLEOTIDE SEQUENCE [LARGE SCALE GENOMIC DNA]</scope>
    <source>
        <strain evidence="2 3">DSM 24956</strain>
    </source>
</reference>
<proteinExistence type="predicted"/>
<accession>A0A1H3FCH3</accession>
<dbReference type="OrthoDB" id="176168at2"/>
<sequence length="473" mass="54040">MRLTRLKLFVTTILTFAIVFNSIAQKSKRVYLKDRLHDVTREKPVRVIPGKGTRTAPPSDAIILFDGSNLDAWKPGNFKIVDSSHMVAGKGGLTSKQKFGDMQMHIEWRVNDTLKVKGQKGCNSGIYIMGKFEVQILESFVNETYADGQAGAIYGQFPPLVNASTPQGNWNSYDIIFKAPVYENGKMKEKASITVLHNGVLIQNNQVYEGPTLYRKVTSYPDNLAAKGPIYLQYHNDPIEYRNIWVREVTEQKQANKVDWKNPFPKDGLGSVYTTSEEENELGNKHFEVKENRIEVLKKWKGKKAPFAIITTNKEFSNFNLELEYKWGERKFEPRAEAKRDAGILFHVQGKKEVWPTSLECQIQEDDTADLWVIKGPKVTVVGKDGNEKVLDSKVKRFQRNIKYNNYEIEGWNAVRIEVRGSKSAKYYVNGHLVNEIKNFFDETGKPLTKGNICLQAEGAELTYRNVRIQELK</sequence>